<keyword evidence="1" id="KW-0472">Membrane</keyword>
<name>A0A9N9DNW1_9GLOM</name>
<dbReference type="OrthoDB" id="2412901at2759"/>
<keyword evidence="3" id="KW-1185">Reference proteome</keyword>
<evidence type="ECO:0000313" key="2">
    <source>
        <dbReference type="EMBL" id="CAG8642106.1"/>
    </source>
</evidence>
<accession>A0A9N9DNW1</accession>
<dbReference type="SUPFAM" id="SSF53098">
    <property type="entry name" value="Ribonuclease H-like"/>
    <property type="match status" value="1"/>
</dbReference>
<keyword evidence="1" id="KW-0812">Transmembrane</keyword>
<reference evidence="2" key="1">
    <citation type="submission" date="2021-06" db="EMBL/GenBank/DDBJ databases">
        <authorList>
            <person name="Kallberg Y."/>
            <person name="Tangrot J."/>
            <person name="Rosling A."/>
        </authorList>
    </citation>
    <scope>NUCLEOTIDE SEQUENCE</scope>
    <source>
        <strain evidence="2">CL551</strain>
    </source>
</reference>
<feature type="transmembrane region" description="Helical" evidence="1">
    <location>
        <begin position="193"/>
        <end position="212"/>
    </location>
</feature>
<dbReference type="EMBL" id="CAJVPV010009499">
    <property type="protein sequence ID" value="CAG8642106.1"/>
    <property type="molecule type" value="Genomic_DNA"/>
</dbReference>
<dbReference type="AlphaFoldDB" id="A0A9N9DNW1"/>
<dbReference type="InterPro" id="IPR012337">
    <property type="entry name" value="RNaseH-like_sf"/>
</dbReference>
<keyword evidence="1" id="KW-1133">Transmembrane helix</keyword>
<gene>
    <name evidence="2" type="ORF">AMORRO_LOCUS9562</name>
</gene>
<organism evidence="2 3">
    <name type="scientific">Acaulospora morrowiae</name>
    <dbReference type="NCBI Taxonomy" id="94023"/>
    <lineage>
        <taxon>Eukaryota</taxon>
        <taxon>Fungi</taxon>
        <taxon>Fungi incertae sedis</taxon>
        <taxon>Mucoromycota</taxon>
        <taxon>Glomeromycotina</taxon>
        <taxon>Glomeromycetes</taxon>
        <taxon>Diversisporales</taxon>
        <taxon>Acaulosporaceae</taxon>
        <taxon>Acaulospora</taxon>
    </lineage>
</organism>
<comment type="caution">
    <text evidence="2">The sequence shown here is derived from an EMBL/GenBank/DDBJ whole genome shotgun (WGS) entry which is preliminary data.</text>
</comment>
<sequence length="329" mass="37503">MKLSIDMLVATNKDLEELYLVKEEWDIIQETIILLEPMYMVTILLSGCTYITMSDIQLAFLGIFDHLNTIIRDSETQYLIADSIRVKLKKYWNILDTSSIISTILDLRSKLLTFEVETETTQAISNMRQMMNLYTQKITETTTNLTRSTSNITTTHITTTSVRAFLTSQRSISPSYNLQLASSFFEMTLSRKISVFFLLVFLLSLLTATSALKHKEKCKHLKVTYPGPGEIYTFGETHHLRLHNHHKSHVSEIHGVNIFRLEGAKKIFVKVVFKGRKVLPPGGRASFKAILKFPKSVKLPGTFLYRINARTKGGKACIKDSPTFTVKPR</sequence>
<evidence type="ECO:0000256" key="1">
    <source>
        <dbReference type="SAM" id="Phobius"/>
    </source>
</evidence>
<proteinExistence type="predicted"/>
<evidence type="ECO:0000313" key="3">
    <source>
        <dbReference type="Proteomes" id="UP000789342"/>
    </source>
</evidence>
<dbReference type="Proteomes" id="UP000789342">
    <property type="component" value="Unassembled WGS sequence"/>
</dbReference>
<protein>
    <submittedName>
        <fullName evidence="2">592_t:CDS:1</fullName>
    </submittedName>
</protein>